<gene>
    <name evidence="9" type="ORF">BMF94_2007</name>
</gene>
<feature type="transmembrane region" description="Helical" evidence="6">
    <location>
        <begin position="214"/>
        <end position="235"/>
    </location>
</feature>
<feature type="domain" description="Yip1" evidence="8">
    <location>
        <begin position="116"/>
        <end position="261"/>
    </location>
</feature>
<feature type="compositionally biased region" description="Polar residues" evidence="7">
    <location>
        <begin position="27"/>
        <end position="40"/>
    </location>
</feature>
<keyword evidence="5 6" id="KW-0472">Membrane</keyword>
<dbReference type="STRING" id="741276.A0A2S5BE54"/>
<proteinExistence type="inferred from homology"/>
<feature type="compositionally biased region" description="Polar residues" evidence="7">
    <location>
        <begin position="83"/>
        <end position="92"/>
    </location>
</feature>
<protein>
    <recommendedName>
        <fullName evidence="6">Protein YIP</fullName>
    </recommendedName>
</protein>
<dbReference type="AlphaFoldDB" id="A0A2S5BE54"/>
<dbReference type="GO" id="GO:0000139">
    <property type="term" value="C:Golgi membrane"/>
    <property type="evidence" value="ECO:0007669"/>
    <property type="project" value="UniProtKB-SubCell"/>
</dbReference>
<comment type="caution">
    <text evidence="9">The sequence shown here is derived from an EMBL/GenBank/DDBJ whole genome shotgun (WGS) entry which is preliminary data.</text>
</comment>
<evidence type="ECO:0000313" key="10">
    <source>
        <dbReference type="Proteomes" id="UP000237144"/>
    </source>
</evidence>
<feature type="transmembrane region" description="Helical" evidence="6">
    <location>
        <begin position="155"/>
        <end position="176"/>
    </location>
</feature>
<evidence type="ECO:0000256" key="6">
    <source>
        <dbReference type="RuleBase" id="RU361264"/>
    </source>
</evidence>
<dbReference type="InterPro" id="IPR045231">
    <property type="entry name" value="Yip1/4-like"/>
</dbReference>
<evidence type="ECO:0000256" key="4">
    <source>
        <dbReference type="ARBA" id="ARBA00022989"/>
    </source>
</evidence>
<reference evidence="9 10" key="1">
    <citation type="journal article" date="2018" name="Front. Microbiol.">
        <title>Prospects for Fungal Bioremediation of Acidic Radioactive Waste Sites: Characterization and Genome Sequence of Rhodotorula taiwanensis MD1149.</title>
        <authorList>
            <person name="Tkavc R."/>
            <person name="Matrosova V.Y."/>
            <person name="Grichenko O.E."/>
            <person name="Gostincar C."/>
            <person name="Volpe R.P."/>
            <person name="Klimenkova P."/>
            <person name="Gaidamakova E.K."/>
            <person name="Zhou C.E."/>
            <person name="Stewart B.J."/>
            <person name="Lyman M.G."/>
            <person name="Malfatti S.A."/>
            <person name="Rubinfeld B."/>
            <person name="Courtot M."/>
            <person name="Singh J."/>
            <person name="Dalgard C.L."/>
            <person name="Hamilton T."/>
            <person name="Frey K.G."/>
            <person name="Gunde-Cimerman N."/>
            <person name="Dugan L."/>
            <person name="Daly M.J."/>
        </authorList>
    </citation>
    <scope>NUCLEOTIDE SEQUENCE [LARGE SCALE GENOMIC DNA]</scope>
    <source>
        <strain evidence="9 10">MD1149</strain>
    </source>
</reference>
<sequence>MSSSHHAYEIAPDDEDLELQDDLVATSRNGLLPTHTTPASANAKGKGRETPAGPTLEGRIGGTSAGGAGGGSSQRQTAFGGIQTETRYTGTDTLDEPVSETIMRDLRAIGNKIVQVLHPSSDNAVLRDWDLWGPLIFCLTLAILLSTNAPADQSLPIFTGVFVIVWLGSVVVTLNAKLLGGKVSFFQSLCVLGYCIFPIDIAALVSVFVDLLWVRLPVCAITLAWSVWAAVNFFGGTRLEKDRAVLAVFPLFLLFFLLAWMTMLS</sequence>
<feature type="compositionally biased region" description="Gly residues" evidence="7">
    <location>
        <begin position="59"/>
        <end position="72"/>
    </location>
</feature>
<name>A0A2S5BE54_9BASI</name>
<evidence type="ECO:0000256" key="7">
    <source>
        <dbReference type="SAM" id="MobiDB-lite"/>
    </source>
</evidence>
<keyword evidence="3 6" id="KW-0812">Transmembrane</keyword>
<dbReference type="OrthoDB" id="411251at2759"/>
<dbReference type="PANTHER" id="PTHR21236">
    <property type="entry name" value="GOLGI MEMBRANE PROTEIN YIP1"/>
    <property type="match status" value="1"/>
</dbReference>
<dbReference type="EMBL" id="PJQD01000020">
    <property type="protein sequence ID" value="POY75031.1"/>
    <property type="molecule type" value="Genomic_DNA"/>
</dbReference>
<evidence type="ECO:0000256" key="1">
    <source>
        <dbReference type="ARBA" id="ARBA00004141"/>
    </source>
</evidence>
<dbReference type="GO" id="GO:0006888">
    <property type="term" value="P:endoplasmic reticulum to Golgi vesicle-mediated transport"/>
    <property type="evidence" value="ECO:0007669"/>
    <property type="project" value="InterPro"/>
</dbReference>
<evidence type="ECO:0000256" key="3">
    <source>
        <dbReference type="ARBA" id="ARBA00022692"/>
    </source>
</evidence>
<dbReference type="Pfam" id="PF04893">
    <property type="entry name" value="Yip1"/>
    <property type="match status" value="1"/>
</dbReference>
<dbReference type="PANTHER" id="PTHR21236:SF1">
    <property type="entry name" value="PROTEIN YIPF6"/>
    <property type="match status" value="1"/>
</dbReference>
<feature type="transmembrane region" description="Helical" evidence="6">
    <location>
        <begin position="244"/>
        <end position="263"/>
    </location>
</feature>
<accession>A0A2S5BE54</accession>
<evidence type="ECO:0000259" key="8">
    <source>
        <dbReference type="Pfam" id="PF04893"/>
    </source>
</evidence>
<comment type="similarity">
    <text evidence="2 6">Belongs to the YIP1 family.</text>
</comment>
<feature type="transmembrane region" description="Helical" evidence="6">
    <location>
        <begin position="131"/>
        <end position="149"/>
    </location>
</feature>
<dbReference type="GO" id="GO:0005802">
    <property type="term" value="C:trans-Golgi network"/>
    <property type="evidence" value="ECO:0007669"/>
    <property type="project" value="TreeGrafter"/>
</dbReference>
<evidence type="ECO:0000256" key="2">
    <source>
        <dbReference type="ARBA" id="ARBA00010596"/>
    </source>
</evidence>
<dbReference type="InterPro" id="IPR006977">
    <property type="entry name" value="Yip1_dom"/>
</dbReference>
<feature type="transmembrane region" description="Helical" evidence="6">
    <location>
        <begin position="188"/>
        <end position="208"/>
    </location>
</feature>
<keyword evidence="4 6" id="KW-1133">Transmembrane helix</keyword>
<evidence type="ECO:0000256" key="5">
    <source>
        <dbReference type="ARBA" id="ARBA00023136"/>
    </source>
</evidence>
<organism evidence="9 10">
    <name type="scientific">Rhodotorula taiwanensis</name>
    <dbReference type="NCBI Taxonomy" id="741276"/>
    <lineage>
        <taxon>Eukaryota</taxon>
        <taxon>Fungi</taxon>
        <taxon>Dikarya</taxon>
        <taxon>Basidiomycota</taxon>
        <taxon>Pucciniomycotina</taxon>
        <taxon>Microbotryomycetes</taxon>
        <taxon>Sporidiobolales</taxon>
        <taxon>Sporidiobolaceae</taxon>
        <taxon>Rhodotorula</taxon>
    </lineage>
</organism>
<feature type="region of interest" description="Disordered" evidence="7">
    <location>
        <begin position="27"/>
        <end position="94"/>
    </location>
</feature>
<comment type="subcellular location">
    <subcellularLocation>
        <location evidence="6">Golgi apparatus membrane</location>
        <topology evidence="6">Multi-pass membrane protein</topology>
    </subcellularLocation>
    <subcellularLocation>
        <location evidence="1">Membrane</location>
        <topology evidence="1">Multi-pass membrane protein</topology>
    </subcellularLocation>
</comment>
<keyword evidence="10" id="KW-1185">Reference proteome</keyword>
<dbReference type="Proteomes" id="UP000237144">
    <property type="component" value="Unassembled WGS sequence"/>
</dbReference>
<evidence type="ECO:0000313" key="9">
    <source>
        <dbReference type="EMBL" id="POY75031.1"/>
    </source>
</evidence>